<dbReference type="EMBL" id="BKCJ011793928">
    <property type="protein sequence ID" value="GFD53412.1"/>
    <property type="molecule type" value="Genomic_DNA"/>
</dbReference>
<protein>
    <submittedName>
        <fullName evidence="1">Uncharacterized protein</fullName>
    </submittedName>
</protein>
<dbReference type="AlphaFoldDB" id="A0A699X021"/>
<comment type="caution">
    <text evidence="1">The sequence shown here is derived from an EMBL/GenBank/DDBJ whole genome shotgun (WGS) entry which is preliminary data.</text>
</comment>
<name>A0A699X021_TANCI</name>
<feature type="non-terminal residue" evidence="1">
    <location>
        <position position="1"/>
    </location>
</feature>
<reference evidence="1" key="1">
    <citation type="journal article" date="2019" name="Sci. Rep.">
        <title>Draft genome of Tanacetum cinerariifolium, the natural source of mosquito coil.</title>
        <authorList>
            <person name="Yamashiro T."/>
            <person name="Shiraishi A."/>
            <person name="Satake H."/>
            <person name="Nakayama K."/>
        </authorList>
    </citation>
    <scope>NUCLEOTIDE SEQUENCE</scope>
</reference>
<organism evidence="1">
    <name type="scientific">Tanacetum cinerariifolium</name>
    <name type="common">Dalmatian daisy</name>
    <name type="synonym">Chrysanthemum cinerariifolium</name>
    <dbReference type="NCBI Taxonomy" id="118510"/>
    <lineage>
        <taxon>Eukaryota</taxon>
        <taxon>Viridiplantae</taxon>
        <taxon>Streptophyta</taxon>
        <taxon>Embryophyta</taxon>
        <taxon>Tracheophyta</taxon>
        <taxon>Spermatophyta</taxon>
        <taxon>Magnoliopsida</taxon>
        <taxon>eudicotyledons</taxon>
        <taxon>Gunneridae</taxon>
        <taxon>Pentapetalae</taxon>
        <taxon>asterids</taxon>
        <taxon>campanulids</taxon>
        <taxon>Asterales</taxon>
        <taxon>Asteraceae</taxon>
        <taxon>Asteroideae</taxon>
        <taxon>Anthemideae</taxon>
        <taxon>Anthemidinae</taxon>
        <taxon>Tanacetum</taxon>
    </lineage>
</organism>
<evidence type="ECO:0000313" key="1">
    <source>
        <dbReference type="EMBL" id="GFD53412.1"/>
    </source>
</evidence>
<sequence>IRAAALQPDAELAERRRLALLLVGLHEAGEGLAQGGAYEGFLGAHCLLVQDEKRLAEVGVALVDFILQHSGLGVLAT</sequence>
<gene>
    <name evidence="1" type="ORF">Tci_925381</name>
</gene>
<accession>A0A699X021</accession>
<proteinExistence type="predicted"/>